<dbReference type="Gene3D" id="2.40.100.10">
    <property type="entry name" value="Cyclophilin-like"/>
    <property type="match status" value="1"/>
</dbReference>
<dbReference type="EMBL" id="BAAAGE010000003">
    <property type="protein sequence ID" value="GAA0727278.1"/>
    <property type="molecule type" value="Genomic_DNA"/>
</dbReference>
<evidence type="ECO:0000256" key="3">
    <source>
        <dbReference type="ARBA" id="ARBA00023110"/>
    </source>
</evidence>
<organism evidence="9 10">
    <name type="scientific">Aquimarina litoralis</name>
    <dbReference type="NCBI Taxonomy" id="584605"/>
    <lineage>
        <taxon>Bacteria</taxon>
        <taxon>Pseudomonadati</taxon>
        <taxon>Bacteroidota</taxon>
        <taxon>Flavobacteriia</taxon>
        <taxon>Flavobacteriales</taxon>
        <taxon>Flavobacteriaceae</taxon>
        <taxon>Aquimarina</taxon>
    </lineage>
</organism>
<dbReference type="Gene3D" id="3.10.50.40">
    <property type="match status" value="1"/>
</dbReference>
<feature type="domain" description="PPIase FKBP-type" evidence="7">
    <location>
        <begin position="267"/>
        <end position="375"/>
    </location>
</feature>
<dbReference type="CDD" id="cd00317">
    <property type="entry name" value="cyclophilin"/>
    <property type="match status" value="1"/>
</dbReference>
<dbReference type="PANTHER" id="PTHR45625:SF4">
    <property type="entry name" value="PEPTIDYLPROLYL ISOMERASE DOMAIN AND WD REPEAT-CONTAINING PROTEIN 1"/>
    <property type="match status" value="1"/>
</dbReference>
<dbReference type="PANTHER" id="PTHR45625">
    <property type="entry name" value="PEPTIDYL-PROLYL CIS-TRANS ISOMERASE-RELATED"/>
    <property type="match status" value="1"/>
</dbReference>
<dbReference type="RefSeq" id="WP_343913570.1">
    <property type="nucleotide sequence ID" value="NZ_BAAAGE010000003.1"/>
</dbReference>
<reference evidence="9 10" key="1">
    <citation type="journal article" date="2019" name="Int. J. Syst. Evol. Microbiol.">
        <title>The Global Catalogue of Microorganisms (GCM) 10K type strain sequencing project: providing services to taxonomists for standard genome sequencing and annotation.</title>
        <authorList>
            <consortium name="The Broad Institute Genomics Platform"/>
            <consortium name="The Broad Institute Genome Sequencing Center for Infectious Disease"/>
            <person name="Wu L."/>
            <person name="Ma J."/>
        </authorList>
    </citation>
    <scope>NUCLEOTIDE SEQUENCE [LARGE SCALE GENOMIC DNA]</scope>
    <source>
        <strain evidence="9 10">JCM 15974</strain>
    </source>
</reference>
<dbReference type="SUPFAM" id="SSF54534">
    <property type="entry name" value="FKBP-like"/>
    <property type="match status" value="1"/>
</dbReference>
<keyword evidence="6" id="KW-0175">Coiled coil</keyword>
<comment type="catalytic activity">
    <reaction evidence="1 5">
        <text>[protein]-peptidylproline (omega=180) = [protein]-peptidylproline (omega=0)</text>
        <dbReference type="Rhea" id="RHEA:16237"/>
        <dbReference type="Rhea" id="RHEA-COMP:10747"/>
        <dbReference type="Rhea" id="RHEA-COMP:10748"/>
        <dbReference type="ChEBI" id="CHEBI:83833"/>
        <dbReference type="ChEBI" id="CHEBI:83834"/>
        <dbReference type="EC" id="5.2.1.8"/>
    </reaction>
</comment>
<evidence type="ECO:0000256" key="5">
    <source>
        <dbReference type="PROSITE-ProRule" id="PRU00277"/>
    </source>
</evidence>
<protein>
    <recommendedName>
        <fullName evidence="2 5">peptidylprolyl isomerase</fullName>
        <ecNumber evidence="2 5">5.2.1.8</ecNumber>
    </recommendedName>
</protein>
<accession>A0ABN1J3N4</accession>
<dbReference type="EC" id="5.2.1.8" evidence="2 5"/>
<dbReference type="Pfam" id="PF00254">
    <property type="entry name" value="FKBP_C"/>
    <property type="match status" value="1"/>
</dbReference>
<keyword evidence="4 5" id="KW-0413">Isomerase</keyword>
<name>A0ABN1J3N4_9FLAO</name>
<dbReference type="InterPro" id="IPR001179">
    <property type="entry name" value="PPIase_FKBP_dom"/>
</dbReference>
<evidence type="ECO:0000256" key="6">
    <source>
        <dbReference type="SAM" id="Coils"/>
    </source>
</evidence>
<dbReference type="PROSITE" id="PS50072">
    <property type="entry name" value="CSA_PPIASE_2"/>
    <property type="match status" value="1"/>
</dbReference>
<dbReference type="InterPro" id="IPR046357">
    <property type="entry name" value="PPIase_dom_sf"/>
</dbReference>
<feature type="domain" description="PPIase cyclophilin-type" evidence="8">
    <location>
        <begin position="39"/>
        <end position="192"/>
    </location>
</feature>
<dbReference type="PRINTS" id="PR00153">
    <property type="entry name" value="CSAPPISMRASE"/>
</dbReference>
<sequence length="392" mass="43399">MKKLSLLFLAIVALTLTNCKEKYPELGDGIYAEIITNKGTTVAKLYYDATPMTVANFISLAEGTNTMVDSIYKGKKYYNGIIFHRVIKDFMIQTGDPLGTGTGDPGYKFPDEFVDSLTHKSKGILSMANSGPATNGSQFFITLKETPWLNGKHTVFGEIVSGQDIVDSIGVVETKRPGDKPVSEVRMEQVNIIRKGKDAKAFDTKVAFEDKLKVLEEEKLAKERLIKENSKKAAAKYEGLKQKATKLESGLEILFLKEGDGPKPKPTDVVKLYYAGFFTDGRVFDTNMIDVEKEMGIYDPNGRRAKHPMGYAPIEMPYSPEAQMIAGFKEGVQQMKVGDRAVIFIPSHLGYGERGRNPIPPNTDLIFELELESIVDKTTAPQAHSKDDGHGH</sequence>
<dbReference type="GO" id="GO:0016853">
    <property type="term" value="F:isomerase activity"/>
    <property type="evidence" value="ECO:0007669"/>
    <property type="project" value="UniProtKB-KW"/>
</dbReference>
<evidence type="ECO:0000259" key="8">
    <source>
        <dbReference type="PROSITE" id="PS50072"/>
    </source>
</evidence>
<dbReference type="SUPFAM" id="SSF50891">
    <property type="entry name" value="Cyclophilin-like"/>
    <property type="match status" value="1"/>
</dbReference>
<dbReference type="InterPro" id="IPR029000">
    <property type="entry name" value="Cyclophilin-like_dom_sf"/>
</dbReference>
<keyword evidence="3 5" id="KW-0697">Rotamase</keyword>
<evidence type="ECO:0000256" key="1">
    <source>
        <dbReference type="ARBA" id="ARBA00000971"/>
    </source>
</evidence>
<evidence type="ECO:0000256" key="4">
    <source>
        <dbReference type="ARBA" id="ARBA00023235"/>
    </source>
</evidence>
<evidence type="ECO:0000259" key="7">
    <source>
        <dbReference type="PROSITE" id="PS50059"/>
    </source>
</evidence>
<keyword evidence="10" id="KW-1185">Reference proteome</keyword>
<dbReference type="PROSITE" id="PS50059">
    <property type="entry name" value="FKBP_PPIASE"/>
    <property type="match status" value="1"/>
</dbReference>
<dbReference type="Pfam" id="PF00160">
    <property type="entry name" value="Pro_isomerase"/>
    <property type="match status" value="1"/>
</dbReference>
<feature type="coiled-coil region" evidence="6">
    <location>
        <begin position="205"/>
        <end position="232"/>
    </location>
</feature>
<dbReference type="Proteomes" id="UP001501758">
    <property type="component" value="Unassembled WGS sequence"/>
</dbReference>
<dbReference type="InterPro" id="IPR002130">
    <property type="entry name" value="Cyclophilin-type_PPIase_dom"/>
</dbReference>
<evidence type="ECO:0000256" key="2">
    <source>
        <dbReference type="ARBA" id="ARBA00013194"/>
    </source>
</evidence>
<evidence type="ECO:0000313" key="9">
    <source>
        <dbReference type="EMBL" id="GAA0727278.1"/>
    </source>
</evidence>
<dbReference type="InterPro" id="IPR044666">
    <property type="entry name" value="Cyclophilin_A-like"/>
</dbReference>
<comment type="caution">
    <text evidence="9">The sequence shown here is derived from an EMBL/GenBank/DDBJ whole genome shotgun (WGS) entry which is preliminary data.</text>
</comment>
<gene>
    <name evidence="9" type="ORF">GCM10009430_35150</name>
</gene>
<proteinExistence type="predicted"/>
<evidence type="ECO:0000313" key="10">
    <source>
        <dbReference type="Proteomes" id="UP001501758"/>
    </source>
</evidence>